<evidence type="ECO:0000256" key="7">
    <source>
        <dbReference type="ARBA" id="ARBA00023237"/>
    </source>
</evidence>
<dbReference type="InterPro" id="IPR023997">
    <property type="entry name" value="TonB-dep_OMP_SusC/RagA_CS"/>
</dbReference>
<dbReference type="GO" id="GO:0009279">
    <property type="term" value="C:cell outer membrane"/>
    <property type="evidence" value="ECO:0007669"/>
    <property type="project" value="UniProtKB-SubCell"/>
</dbReference>
<dbReference type="SUPFAM" id="SSF49464">
    <property type="entry name" value="Carboxypeptidase regulatory domain-like"/>
    <property type="match status" value="1"/>
</dbReference>
<evidence type="ECO:0000259" key="10">
    <source>
        <dbReference type="Pfam" id="PF00593"/>
    </source>
</evidence>
<gene>
    <name evidence="12" type="ORF">PREVCOP_05099</name>
</gene>
<keyword evidence="13" id="KW-1185">Reference proteome</keyword>
<dbReference type="InterPro" id="IPR036942">
    <property type="entry name" value="Beta-barrel_TonB_sf"/>
</dbReference>
<keyword evidence="3 8" id="KW-1134">Transmembrane beta strand</keyword>
<dbReference type="InterPro" id="IPR008969">
    <property type="entry name" value="CarboxyPept-like_regulatory"/>
</dbReference>
<organism evidence="12 13">
    <name type="scientific">Segatella copri DSM 18205</name>
    <dbReference type="NCBI Taxonomy" id="537011"/>
    <lineage>
        <taxon>Bacteria</taxon>
        <taxon>Pseudomonadati</taxon>
        <taxon>Bacteroidota</taxon>
        <taxon>Bacteroidia</taxon>
        <taxon>Bacteroidales</taxon>
        <taxon>Prevotellaceae</taxon>
        <taxon>Segatella</taxon>
    </lineage>
</organism>
<dbReference type="InterPro" id="IPR039426">
    <property type="entry name" value="TonB-dep_rcpt-like"/>
</dbReference>
<dbReference type="Proteomes" id="UP000004477">
    <property type="component" value="Unassembled WGS sequence"/>
</dbReference>
<evidence type="ECO:0000256" key="1">
    <source>
        <dbReference type="ARBA" id="ARBA00004571"/>
    </source>
</evidence>
<name>D1PD13_9BACT</name>
<comment type="caution">
    <text evidence="12">The sequence shown here is derived from an EMBL/GenBank/DDBJ whole genome shotgun (WGS) entry which is preliminary data.</text>
</comment>
<keyword evidence="4 8" id="KW-0812">Transmembrane</keyword>
<dbReference type="InterPro" id="IPR000531">
    <property type="entry name" value="Beta-barrel_TonB"/>
</dbReference>
<dbReference type="STRING" id="537011.PREVCOP_05099"/>
<dbReference type="EMBL" id="ACBX02000015">
    <property type="protein sequence ID" value="EFB35432.1"/>
    <property type="molecule type" value="Genomic_DNA"/>
</dbReference>
<keyword evidence="2 8" id="KW-0813">Transport</keyword>
<comment type="similarity">
    <text evidence="8 9">Belongs to the TonB-dependent receptor family.</text>
</comment>
<dbReference type="PaxDb" id="537011-PREVCOP_05099"/>
<dbReference type="SUPFAM" id="SSF56935">
    <property type="entry name" value="Porins"/>
    <property type="match status" value="1"/>
</dbReference>
<evidence type="ECO:0000313" key="13">
    <source>
        <dbReference type="Proteomes" id="UP000004477"/>
    </source>
</evidence>
<evidence type="ECO:0000256" key="9">
    <source>
        <dbReference type="RuleBase" id="RU003357"/>
    </source>
</evidence>
<evidence type="ECO:0000256" key="5">
    <source>
        <dbReference type="ARBA" id="ARBA00023077"/>
    </source>
</evidence>
<dbReference type="Gene3D" id="2.40.170.20">
    <property type="entry name" value="TonB-dependent receptor, beta-barrel domain"/>
    <property type="match status" value="1"/>
</dbReference>
<dbReference type="NCBIfam" id="TIGR04056">
    <property type="entry name" value="OMP_RagA_SusC"/>
    <property type="match status" value="1"/>
</dbReference>
<evidence type="ECO:0000256" key="4">
    <source>
        <dbReference type="ARBA" id="ARBA00022692"/>
    </source>
</evidence>
<dbReference type="HOGENOM" id="CLU_004317_2_1_10"/>
<dbReference type="InterPro" id="IPR012910">
    <property type="entry name" value="Plug_dom"/>
</dbReference>
<keyword evidence="5 9" id="KW-0798">TonB box</keyword>
<dbReference type="InterPro" id="IPR037066">
    <property type="entry name" value="Plug_dom_sf"/>
</dbReference>
<dbReference type="Pfam" id="PF07715">
    <property type="entry name" value="Plug"/>
    <property type="match status" value="1"/>
</dbReference>
<dbReference type="FunFam" id="2.60.40.1120:FF:000003">
    <property type="entry name" value="Outer membrane protein Omp121"/>
    <property type="match status" value="1"/>
</dbReference>
<keyword evidence="7 8" id="KW-0998">Cell outer membrane</keyword>
<evidence type="ECO:0000256" key="6">
    <source>
        <dbReference type="ARBA" id="ARBA00023136"/>
    </source>
</evidence>
<dbReference type="Gene3D" id="2.170.130.10">
    <property type="entry name" value="TonB-dependent receptor, plug domain"/>
    <property type="match status" value="1"/>
</dbReference>
<dbReference type="Pfam" id="PF00593">
    <property type="entry name" value="TonB_dep_Rec_b-barrel"/>
    <property type="match status" value="1"/>
</dbReference>
<reference evidence="12" key="1">
    <citation type="submission" date="2009-11" db="EMBL/GenBank/DDBJ databases">
        <authorList>
            <person name="Weinstock G."/>
            <person name="Sodergren E."/>
            <person name="Clifton S."/>
            <person name="Fulton L."/>
            <person name="Fulton B."/>
            <person name="Courtney L."/>
            <person name="Fronick C."/>
            <person name="Harrison M."/>
            <person name="Strong C."/>
            <person name="Farmer C."/>
            <person name="Delahaunty K."/>
            <person name="Markovic C."/>
            <person name="Hall O."/>
            <person name="Minx P."/>
            <person name="Tomlinson C."/>
            <person name="Mitreva M."/>
            <person name="Nelson J."/>
            <person name="Hou S."/>
            <person name="Wollam A."/>
            <person name="Pepin K.H."/>
            <person name="Johnson M."/>
            <person name="Bhonagiri V."/>
            <person name="Nash W.E."/>
            <person name="Warren W."/>
            <person name="Chinwalla A."/>
            <person name="Mardis E.R."/>
            <person name="Wilson R.K."/>
        </authorList>
    </citation>
    <scope>NUCLEOTIDE SEQUENCE [LARGE SCALE GENOMIC DNA]</scope>
    <source>
        <strain evidence="12">DSM 18205</strain>
    </source>
</reference>
<protein>
    <submittedName>
        <fullName evidence="12">TonB-linked outer membrane protein, SusC/RagA family</fullName>
    </submittedName>
</protein>
<evidence type="ECO:0000256" key="2">
    <source>
        <dbReference type="ARBA" id="ARBA00022448"/>
    </source>
</evidence>
<evidence type="ECO:0000256" key="8">
    <source>
        <dbReference type="PROSITE-ProRule" id="PRU01360"/>
    </source>
</evidence>
<accession>D1PD13</accession>
<comment type="subcellular location">
    <subcellularLocation>
        <location evidence="1 8">Cell outer membrane</location>
        <topology evidence="1 8">Multi-pass membrane protein</topology>
    </subcellularLocation>
</comment>
<dbReference type="AlphaFoldDB" id="D1PD13"/>
<evidence type="ECO:0000259" key="11">
    <source>
        <dbReference type="Pfam" id="PF07715"/>
    </source>
</evidence>
<feature type="domain" description="TonB-dependent receptor-like beta-barrel" evidence="10">
    <location>
        <begin position="459"/>
        <end position="809"/>
    </location>
</feature>
<keyword evidence="6 8" id="KW-0472">Membrane</keyword>
<dbReference type="Pfam" id="PF13715">
    <property type="entry name" value="CarbopepD_reg_2"/>
    <property type="match status" value="1"/>
</dbReference>
<dbReference type="PROSITE" id="PS52016">
    <property type="entry name" value="TONB_DEPENDENT_REC_3"/>
    <property type="match status" value="1"/>
</dbReference>
<evidence type="ECO:0000313" key="12">
    <source>
        <dbReference type="EMBL" id="EFB35432.1"/>
    </source>
</evidence>
<dbReference type="InterPro" id="IPR023996">
    <property type="entry name" value="TonB-dep_OMP_SusC/RagA"/>
</dbReference>
<dbReference type="NCBIfam" id="TIGR04057">
    <property type="entry name" value="SusC_RagA_signa"/>
    <property type="match status" value="1"/>
</dbReference>
<proteinExistence type="inferred from homology"/>
<dbReference type="Gene3D" id="2.60.40.1120">
    <property type="entry name" value="Carboxypeptidase-like, regulatory domain"/>
    <property type="match status" value="1"/>
</dbReference>
<evidence type="ECO:0000256" key="3">
    <source>
        <dbReference type="ARBA" id="ARBA00022452"/>
    </source>
</evidence>
<feature type="domain" description="TonB-dependent receptor plug" evidence="11">
    <location>
        <begin position="160"/>
        <end position="274"/>
    </location>
</feature>
<sequence>MLLGFSKESLGKNNVKLKTKISIMRKKTMFLGLLGAGLMWMPASAILAAQMNSAAMSVQQNQGIKGTVVDATGETLIGASVKVAGTTNGAVTDIDGNFTLNCKPGVTLEVSYIGYKTMTVKAANGMKITMQEDGKALNEVVVTALGIKRDRKALGYGLEEVKGEELTKAKETNVINSLSGKVAGLVVQNTAGGASGSTRVLLRGNTEMSGNNQPLYVVDGVPLDNTNFGSAGEAGGYDLGDGISAINPDDIETMTVLKGPAASALYGSRASHGVILITTKKAEKDKVAVEYNGSFTIDTQLAKWNDIQEVYGMGYGGKLPTSSTSGTNSSWGPKADDFVYKYFDGQEHAFMMYPNNASDFFRTGLTAQNSAILSVNSGKTGMRFSFTDMRNKDILPNTNMSRDNFNLRVNTSAGPVDFDFTANYTREDVKNRPALGDSQSNVGKNLMTLAGTYNQVWLKNYEDADGNYQNWNGNDQYNKNPYWDLYKNSNTSKKDVFRLTGKAIWNIDKHLKLQGTIGTDITNMNFEDFIAKTTPGTPAGKLTDQIFNNRTLNAELLALYNNSWGDFDVNATAGGNIFKVNNKTITNTGLNQQMNGIKNIMNYQEQNTRESMYKKQISSLYASASIGYKHTYYLEGTIRGDKSSTLPTSNNTYVYPSVSGSLVFSEFIKNKKIINYGKVRASWAKVGSDTDPYQLALNYSTGKYSYAGYTIGMISNATQPNKDLKPTMTGSYELGLEMKFFNGRLGLDATYYNQNSKDQILSLASTTTSGYSYRLVNAGEIQNKGIEIALNGRLLQIKDFGWDMGVNFSKNTNKVKSLVDGMDYFELAKATWCGVSVGAEVGENYGAIRGKDFKRTADGQVIINPTSGLPEVDQTVKTIGNSSWDWTGGFYTTFSYKNFRLSASFDVKVGADIYSMSMNSAYKTGKAKQTLAGRDEWYASEEAREAAGMTDEQWRAAGNAKGFVAPGVIDNGDGTYRPNDIAVNPETYWKAIANNVQSAFVYDNSYVKCREITFGYTFPESLLGKWVKGLNVSFVARNPFIVWKNIPNIDPDSSYNTSGLGLEYGSLPSRKSYGINVNVKF</sequence>